<proteinExistence type="predicted"/>
<name>A0A1I4BTN0_9HYPH</name>
<dbReference type="RefSeq" id="WP_208860427.1">
    <property type="nucleotide sequence ID" value="NZ_FOSK01000008.1"/>
</dbReference>
<keyword evidence="1" id="KW-0732">Signal</keyword>
<gene>
    <name evidence="2" type="ORF">SAMN04488518_108113</name>
</gene>
<organism evidence="2 3">
    <name type="scientific">Pseudovibrio ascidiaceicola</name>
    <dbReference type="NCBI Taxonomy" id="285279"/>
    <lineage>
        <taxon>Bacteria</taxon>
        <taxon>Pseudomonadati</taxon>
        <taxon>Pseudomonadota</taxon>
        <taxon>Alphaproteobacteria</taxon>
        <taxon>Hyphomicrobiales</taxon>
        <taxon>Stappiaceae</taxon>
        <taxon>Pseudovibrio</taxon>
    </lineage>
</organism>
<feature type="signal peptide" evidence="1">
    <location>
        <begin position="1"/>
        <end position="24"/>
    </location>
</feature>
<reference evidence="2 3" key="1">
    <citation type="submission" date="2016-10" db="EMBL/GenBank/DDBJ databases">
        <authorList>
            <person name="Varghese N."/>
            <person name="Submissions S."/>
        </authorList>
    </citation>
    <scope>NUCLEOTIDE SEQUENCE [LARGE SCALE GENOMIC DNA]</scope>
    <source>
        <strain evidence="2 3">DSM 16392</strain>
    </source>
</reference>
<comment type="caution">
    <text evidence="2">The sequence shown here is derived from an EMBL/GenBank/DDBJ whole genome shotgun (WGS) entry which is preliminary data.</text>
</comment>
<evidence type="ECO:0000256" key="1">
    <source>
        <dbReference type="SAM" id="SignalP"/>
    </source>
</evidence>
<dbReference type="PROSITE" id="PS51257">
    <property type="entry name" value="PROKAR_LIPOPROTEIN"/>
    <property type="match status" value="1"/>
</dbReference>
<evidence type="ECO:0000313" key="3">
    <source>
        <dbReference type="Proteomes" id="UP000199598"/>
    </source>
</evidence>
<feature type="chain" id="PRO_5046686052" description="Lipoprotein" evidence="1">
    <location>
        <begin position="25"/>
        <end position="109"/>
    </location>
</feature>
<dbReference type="EMBL" id="FOSK01000008">
    <property type="protein sequence ID" value="SFK71376.1"/>
    <property type="molecule type" value="Genomic_DNA"/>
</dbReference>
<sequence length="109" mass="11436">MLLKFQRVCCAVVLAGFVGGCAFGESLTVYEAIEKGNGTRQTGVAELPPEVSSDLLSPEQRAASEANLLAISSESKRRAGLGESFESSTEQLKTIAGEQAGQSQDVQAQ</sequence>
<evidence type="ECO:0000313" key="2">
    <source>
        <dbReference type="EMBL" id="SFK71376.1"/>
    </source>
</evidence>
<accession>A0A1I4BTN0</accession>
<protein>
    <recommendedName>
        <fullName evidence="4">Lipoprotein</fullName>
    </recommendedName>
</protein>
<dbReference type="Proteomes" id="UP000199598">
    <property type="component" value="Unassembled WGS sequence"/>
</dbReference>
<keyword evidence="3" id="KW-1185">Reference proteome</keyword>
<evidence type="ECO:0008006" key="4">
    <source>
        <dbReference type="Google" id="ProtNLM"/>
    </source>
</evidence>